<dbReference type="Pfam" id="PF10839">
    <property type="entry name" value="DUF2647"/>
    <property type="match status" value="1"/>
</dbReference>
<proteinExistence type="inferred from homology"/>
<protein>
    <recommendedName>
        <fullName evidence="3">Uncharacterized protein ycf68</fullName>
    </recommendedName>
</protein>
<comment type="subcellular location">
    <subcellularLocation>
        <location evidence="1">Plastid</location>
        <location evidence="1">Chloroplast</location>
    </subcellularLocation>
</comment>
<name>A0A291S830_CHEAL</name>
<evidence type="ECO:0000256" key="2">
    <source>
        <dbReference type="ARBA" id="ARBA00007638"/>
    </source>
</evidence>
<evidence type="ECO:0000256" key="3">
    <source>
        <dbReference type="ARBA" id="ARBA00021456"/>
    </source>
</evidence>
<dbReference type="InterPro" id="IPR022546">
    <property type="entry name" value="Uncharacterised_Ycf68"/>
</dbReference>
<geneLocation type="plastid" evidence="6"/>
<gene>
    <name evidence="6" type="primary">ycf68</name>
</gene>
<evidence type="ECO:0000256" key="1">
    <source>
        <dbReference type="ARBA" id="ARBA00004229"/>
    </source>
</evidence>
<evidence type="ECO:0000256" key="5">
    <source>
        <dbReference type="ARBA" id="ARBA00022640"/>
    </source>
</evidence>
<organism evidence="6">
    <name type="scientific">Chenopodium album</name>
    <name type="common">Fat hen</name>
    <dbReference type="NCBI Taxonomy" id="3559"/>
    <lineage>
        <taxon>Eukaryota</taxon>
        <taxon>Viridiplantae</taxon>
        <taxon>Streptophyta</taxon>
        <taxon>Embryophyta</taxon>
        <taxon>Tracheophyta</taxon>
        <taxon>Spermatophyta</taxon>
        <taxon>Magnoliopsida</taxon>
        <taxon>eudicotyledons</taxon>
        <taxon>Gunneridae</taxon>
        <taxon>Pentapetalae</taxon>
        <taxon>Caryophyllales</taxon>
        <taxon>Chenopodiaceae</taxon>
        <taxon>Chenopodioideae</taxon>
        <taxon>Atripliceae</taxon>
        <taxon>Chenopodium</taxon>
    </lineage>
</organism>
<accession>A0A291S830</accession>
<sequence>MKPNFSSGGMGRFRDPMEIQLSIHSWDPGGPGGTTTAPLFSRIHTSLISVWTAISRAQGVWTQWKWSI</sequence>
<keyword evidence="5 6" id="KW-0934">Plastid</keyword>
<dbReference type="GO" id="GO:0009507">
    <property type="term" value="C:chloroplast"/>
    <property type="evidence" value="ECO:0007669"/>
    <property type="project" value="UniProtKB-SubCell"/>
</dbReference>
<reference evidence="6" key="1">
    <citation type="submission" date="2017-06" db="EMBL/GenBank/DDBJ databases">
        <title>Complete Chloroplast Genome Sequence of Chenopodium album.</title>
        <authorList>
            <person name="Jashmi R.K."/>
            <person name="Thongam B."/>
        </authorList>
    </citation>
    <scope>NUCLEOTIDE SEQUENCE</scope>
    <source>
        <tissue evidence="6">Leaf</tissue>
    </source>
</reference>
<dbReference type="AlphaFoldDB" id="A0A291S830"/>
<comment type="similarity">
    <text evidence="2">Belongs to the ycf68 family.</text>
</comment>
<keyword evidence="4" id="KW-0150">Chloroplast</keyword>
<dbReference type="EMBL" id="MF418659">
    <property type="protein sequence ID" value="ATL76590.1"/>
    <property type="molecule type" value="Genomic_DNA"/>
</dbReference>
<evidence type="ECO:0000256" key="4">
    <source>
        <dbReference type="ARBA" id="ARBA00022528"/>
    </source>
</evidence>
<evidence type="ECO:0000313" key="6">
    <source>
        <dbReference type="EMBL" id="ATL76590.1"/>
    </source>
</evidence>